<evidence type="ECO:0000313" key="6">
    <source>
        <dbReference type="EMBL" id="AEH50446.1"/>
    </source>
</evidence>
<proteinExistence type="inferred from homology"/>
<evidence type="ECO:0000256" key="2">
    <source>
        <dbReference type="ARBA" id="ARBA00029447"/>
    </source>
</evidence>
<keyword evidence="3" id="KW-0807">Transducer</keyword>
<feature type="domain" description="Methyl-accepting transducer" evidence="5">
    <location>
        <begin position="69"/>
        <end position="283"/>
    </location>
</feature>
<dbReference type="InterPro" id="IPR004090">
    <property type="entry name" value="Chemotax_Me-accpt_rcpt"/>
</dbReference>
<dbReference type="OrthoDB" id="266313at2"/>
<dbReference type="eggNOG" id="COG0840">
    <property type="taxonomic scope" value="Bacteria"/>
</dbReference>
<dbReference type="InterPro" id="IPR051310">
    <property type="entry name" value="MCP_chemotaxis"/>
</dbReference>
<name>F7YVE3_9THEM</name>
<dbReference type="SMART" id="SM00283">
    <property type="entry name" value="MA"/>
    <property type="match status" value="1"/>
</dbReference>
<dbReference type="PANTHER" id="PTHR43531:SF11">
    <property type="entry name" value="METHYL-ACCEPTING CHEMOTAXIS PROTEIN 3"/>
    <property type="match status" value="1"/>
</dbReference>
<sequence>MAFFKRKTQTQNNFSADLILSPQESLESAADNAAKSKLVAEGDLYFSISVGTFVMAHTELLATWSKIKADETASEAETQASATEELTASVENVNASVEETNSFHHQLTALAEQNMEMMQEMKKLFSEVSEGIENVTGELNEIGQRFMKISEIGKEVEDIAEQTNLLALNAAIEAARAGEHGRGFAVVAEEVRKLAANTKNAVKMVETLTNELKQLIESANRVNEMVVNSFSKYSSKVDTIFKNIEESKEKIVEASKSVSEISQNINEITTTAEDLANLAQKLAAMANFGASCTGNASLVASIANPVLEEPLKTLEEKTPIHTLAGRLYDHAKFIRNLLPKVGSGEKITKHTDCAFGRWYYGEGGKKFGHLSAWKAIEEYHRRFHEYGQELVDKATPEAAETMAKASLELLEYFLQLKKQMKEEFEKS</sequence>
<dbReference type="Proteomes" id="UP000006804">
    <property type="component" value="Chromosome"/>
</dbReference>
<dbReference type="AlphaFoldDB" id="F7YVE3"/>
<dbReference type="GO" id="GO:0004888">
    <property type="term" value="F:transmembrane signaling receptor activity"/>
    <property type="evidence" value="ECO:0007669"/>
    <property type="project" value="InterPro"/>
</dbReference>
<evidence type="ECO:0000259" key="5">
    <source>
        <dbReference type="PROSITE" id="PS50111"/>
    </source>
</evidence>
<dbReference type="GO" id="GO:0005886">
    <property type="term" value="C:plasma membrane"/>
    <property type="evidence" value="ECO:0007669"/>
    <property type="project" value="TreeGrafter"/>
</dbReference>
<dbReference type="PATRIC" id="fig|688269.3.peg.362"/>
<reference evidence="6 7" key="1">
    <citation type="submission" date="2010-11" db="EMBL/GenBank/DDBJ databases">
        <title>The complete genome of Thermotoga thermarum DSM 5069.</title>
        <authorList>
            <consortium name="US DOE Joint Genome Institute (JGI-PGF)"/>
            <person name="Lucas S."/>
            <person name="Copeland A."/>
            <person name="Lapidus A."/>
            <person name="Bruce D."/>
            <person name="Goodwin L."/>
            <person name="Pitluck S."/>
            <person name="Kyrpides N."/>
            <person name="Mavromatis K."/>
            <person name="Ivanova N."/>
            <person name="Zeytun A."/>
            <person name="Brettin T."/>
            <person name="Detter J.C."/>
            <person name="Tapia R."/>
            <person name="Han C."/>
            <person name="Land M."/>
            <person name="Hauser L."/>
            <person name="Markowitz V."/>
            <person name="Cheng J.-F."/>
            <person name="Hugenholtz P."/>
            <person name="Woyke T."/>
            <person name="Wu D."/>
            <person name="Spring S."/>
            <person name="Schroeder M."/>
            <person name="Brambilla E."/>
            <person name="Klenk H.-P."/>
            <person name="Eisen J.A."/>
        </authorList>
    </citation>
    <scope>NUCLEOTIDE SEQUENCE [LARGE SCALE GENOMIC DNA]</scope>
    <source>
        <strain evidence="6 7">DSM 5069</strain>
    </source>
</reference>
<dbReference type="STRING" id="688269.Theth_0351"/>
<evidence type="ECO:0000256" key="4">
    <source>
        <dbReference type="SAM" id="Coils"/>
    </source>
</evidence>
<dbReference type="PANTHER" id="PTHR43531">
    <property type="entry name" value="PROTEIN ICFG"/>
    <property type="match status" value="1"/>
</dbReference>
<dbReference type="Gene3D" id="1.10.287.950">
    <property type="entry name" value="Methyl-accepting chemotaxis protein"/>
    <property type="match status" value="1"/>
</dbReference>
<comment type="similarity">
    <text evidence="2">Belongs to the methyl-accepting chemotaxis (MCP) protein family.</text>
</comment>
<keyword evidence="4" id="KW-0175">Coiled coil</keyword>
<evidence type="ECO:0000256" key="1">
    <source>
        <dbReference type="ARBA" id="ARBA00022500"/>
    </source>
</evidence>
<dbReference type="KEGG" id="tta:Theth_0351"/>
<dbReference type="Pfam" id="PF13682">
    <property type="entry name" value="CZB"/>
    <property type="match status" value="1"/>
</dbReference>
<dbReference type="RefSeq" id="WP_013931669.1">
    <property type="nucleotide sequence ID" value="NC_015707.1"/>
</dbReference>
<dbReference type="InterPro" id="IPR025991">
    <property type="entry name" value="Chemoreceptor_zinc-bind_dom"/>
</dbReference>
<keyword evidence="1" id="KW-0145">Chemotaxis</keyword>
<dbReference type="PRINTS" id="PR00260">
    <property type="entry name" value="CHEMTRNSDUCR"/>
</dbReference>
<feature type="coiled-coil region" evidence="4">
    <location>
        <begin position="205"/>
        <end position="264"/>
    </location>
</feature>
<accession>F7YVE3</accession>
<dbReference type="GO" id="GO:0007165">
    <property type="term" value="P:signal transduction"/>
    <property type="evidence" value="ECO:0007669"/>
    <property type="project" value="UniProtKB-KW"/>
</dbReference>
<dbReference type="GO" id="GO:0006935">
    <property type="term" value="P:chemotaxis"/>
    <property type="evidence" value="ECO:0007669"/>
    <property type="project" value="UniProtKB-KW"/>
</dbReference>
<protein>
    <submittedName>
        <fullName evidence="6">Methyl-accepting chemotaxis sensory transducer</fullName>
    </submittedName>
</protein>
<dbReference type="PROSITE" id="PS50111">
    <property type="entry name" value="CHEMOTAXIS_TRANSDUC_2"/>
    <property type="match status" value="1"/>
</dbReference>
<dbReference type="HOGENOM" id="CLU_642307_0_0_0"/>
<keyword evidence="7" id="KW-1185">Reference proteome</keyword>
<gene>
    <name evidence="6" type="ORF">Theth_0351</name>
</gene>
<dbReference type="Gene3D" id="1.20.120.30">
    <property type="entry name" value="Aspartate receptor, ligand-binding domain"/>
    <property type="match status" value="1"/>
</dbReference>
<evidence type="ECO:0000256" key="3">
    <source>
        <dbReference type="PROSITE-ProRule" id="PRU00284"/>
    </source>
</evidence>
<dbReference type="InterPro" id="IPR004089">
    <property type="entry name" value="MCPsignal_dom"/>
</dbReference>
<dbReference type="SUPFAM" id="SSF58104">
    <property type="entry name" value="Methyl-accepting chemotaxis protein (MCP) signaling domain"/>
    <property type="match status" value="1"/>
</dbReference>
<organism evidence="6 7">
    <name type="scientific">Pseudothermotoga thermarum DSM 5069</name>
    <dbReference type="NCBI Taxonomy" id="688269"/>
    <lineage>
        <taxon>Bacteria</taxon>
        <taxon>Thermotogati</taxon>
        <taxon>Thermotogota</taxon>
        <taxon>Thermotogae</taxon>
        <taxon>Thermotogales</taxon>
        <taxon>Thermotogaceae</taxon>
        <taxon>Pseudothermotoga</taxon>
    </lineage>
</organism>
<dbReference type="Pfam" id="PF00015">
    <property type="entry name" value="MCPsignal"/>
    <property type="match status" value="1"/>
</dbReference>
<dbReference type="EMBL" id="CP002351">
    <property type="protein sequence ID" value="AEH50446.1"/>
    <property type="molecule type" value="Genomic_DNA"/>
</dbReference>
<evidence type="ECO:0000313" key="7">
    <source>
        <dbReference type="Proteomes" id="UP000006804"/>
    </source>
</evidence>